<feature type="transmembrane region" description="Helical" evidence="2">
    <location>
        <begin position="34"/>
        <end position="54"/>
    </location>
</feature>
<protein>
    <submittedName>
        <fullName evidence="4">GAF domain-containing protein</fullName>
    </submittedName>
</protein>
<feature type="domain" description="GAF" evidence="3">
    <location>
        <begin position="111"/>
        <end position="242"/>
    </location>
</feature>
<dbReference type="SUPFAM" id="SSF55781">
    <property type="entry name" value="GAF domain-like"/>
    <property type="match status" value="1"/>
</dbReference>
<dbReference type="InterPro" id="IPR029016">
    <property type="entry name" value="GAF-like_dom_sf"/>
</dbReference>
<keyword evidence="2" id="KW-0812">Transmembrane</keyword>
<dbReference type="Gene3D" id="3.30.450.40">
    <property type="match status" value="1"/>
</dbReference>
<dbReference type="Pfam" id="PF13185">
    <property type="entry name" value="GAF_2"/>
    <property type="match status" value="1"/>
</dbReference>
<feature type="coiled-coil region" evidence="1">
    <location>
        <begin position="54"/>
        <end position="81"/>
    </location>
</feature>
<gene>
    <name evidence="4" type="ORF">CLV25_12027</name>
</gene>
<accession>A0A4R2E8M2</accession>
<evidence type="ECO:0000256" key="1">
    <source>
        <dbReference type="SAM" id="Coils"/>
    </source>
</evidence>
<comment type="caution">
    <text evidence="4">The sequence shown here is derived from an EMBL/GenBank/DDBJ whole genome shotgun (WGS) entry which is preliminary data.</text>
</comment>
<evidence type="ECO:0000313" key="4">
    <source>
        <dbReference type="EMBL" id="TCN62114.1"/>
    </source>
</evidence>
<dbReference type="AlphaFoldDB" id="A0A4R2E8M2"/>
<keyword evidence="2" id="KW-0472">Membrane</keyword>
<dbReference type="Proteomes" id="UP000294830">
    <property type="component" value="Unassembled WGS sequence"/>
</dbReference>
<keyword evidence="5" id="KW-1185">Reference proteome</keyword>
<dbReference type="InterPro" id="IPR003018">
    <property type="entry name" value="GAF"/>
</dbReference>
<keyword evidence="2" id="KW-1133">Transmembrane helix</keyword>
<dbReference type="RefSeq" id="WP_131840489.1">
    <property type="nucleotide sequence ID" value="NZ_SLWB01000020.1"/>
</dbReference>
<sequence length="251" mass="27575">MKIAANILVAGLLLFGFAAFAFIQNALIEGTTPWYGYICLALSLLSGIILFARFQFQKDQIKKLSERIETLSNSLNASVKQVETKTAKESSAASTKEIAQRIVQTLNLEAGIEAVSEEILMKLAKEVSFAHGLFYVADKQNKGYFKPTSKYAYYSERELDGFKIGEGINGQAAKDQQPVLLESIPENYVTVVSGLGKSSPRALSLYPIVHNKKTVALLELAFLAKPTTQKLEIIGIFCETIGEKLSQKQLA</sequence>
<name>A0A4R2E8M2_9BACT</name>
<evidence type="ECO:0000256" key="2">
    <source>
        <dbReference type="SAM" id="Phobius"/>
    </source>
</evidence>
<reference evidence="4 5" key="1">
    <citation type="submission" date="2019-03" db="EMBL/GenBank/DDBJ databases">
        <title>Genomic Encyclopedia of Archaeal and Bacterial Type Strains, Phase II (KMG-II): from individual species to whole genera.</title>
        <authorList>
            <person name="Goeker M."/>
        </authorList>
    </citation>
    <scope>NUCLEOTIDE SEQUENCE [LARGE SCALE GENOMIC DNA]</scope>
    <source>
        <strain evidence="4 5">RL-C</strain>
    </source>
</reference>
<evidence type="ECO:0000259" key="3">
    <source>
        <dbReference type="Pfam" id="PF13185"/>
    </source>
</evidence>
<dbReference type="EMBL" id="SLWB01000020">
    <property type="protein sequence ID" value="TCN62114.1"/>
    <property type="molecule type" value="Genomic_DNA"/>
</dbReference>
<organism evidence="4 5">
    <name type="scientific">Acetobacteroides hydrogenigenes</name>
    <dbReference type="NCBI Taxonomy" id="979970"/>
    <lineage>
        <taxon>Bacteria</taxon>
        <taxon>Pseudomonadati</taxon>
        <taxon>Bacteroidota</taxon>
        <taxon>Bacteroidia</taxon>
        <taxon>Bacteroidales</taxon>
        <taxon>Rikenellaceae</taxon>
        <taxon>Acetobacteroides</taxon>
    </lineage>
</organism>
<dbReference type="OrthoDB" id="1123380at2"/>
<keyword evidence="1" id="KW-0175">Coiled coil</keyword>
<feature type="transmembrane region" description="Helical" evidence="2">
    <location>
        <begin position="7"/>
        <end position="28"/>
    </location>
</feature>
<proteinExistence type="predicted"/>
<evidence type="ECO:0000313" key="5">
    <source>
        <dbReference type="Proteomes" id="UP000294830"/>
    </source>
</evidence>